<evidence type="ECO:0000256" key="1">
    <source>
        <dbReference type="ARBA" id="ARBA00007894"/>
    </source>
</evidence>
<dbReference type="GO" id="GO:0000049">
    <property type="term" value="F:tRNA binding"/>
    <property type="evidence" value="ECO:0007669"/>
    <property type="project" value="InterPro"/>
</dbReference>
<evidence type="ECO:0000313" key="8">
    <source>
        <dbReference type="EMBL" id="MPM82521.1"/>
    </source>
</evidence>
<sequence>MAAFRTKLEALDTIDAPSIKSLLKSITKELKLGGKKVFMPIRIAITGKMHGPDLDKIIPLIGRERILKRVEIILGKL</sequence>
<dbReference type="SUPFAM" id="SSF48163">
    <property type="entry name" value="An anticodon-binding domain of class I aminoacyl-tRNA synthetases"/>
    <property type="match status" value="1"/>
</dbReference>
<organism evidence="8">
    <name type="scientific">bioreactor metagenome</name>
    <dbReference type="NCBI Taxonomy" id="1076179"/>
    <lineage>
        <taxon>unclassified sequences</taxon>
        <taxon>metagenomes</taxon>
        <taxon>ecological metagenomes</taxon>
    </lineage>
</organism>
<dbReference type="InterPro" id="IPR008925">
    <property type="entry name" value="aa_tRNA-synth_I_cd-bd_sf"/>
</dbReference>
<keyword evidence="3" id="KW-0547">Nucleotide-binding</keyword>
<comment type="similarity">
    <text evidence="1">Belongs to the class-I aminoacyl-tRNA synthetase family. Glutamate--tRNA ligase type 1 subfamily.</text>
</comment>
<name>A0A645D072_9ZZZZ</name>
<keyword evidence="4" id="KW-0067">ATP-binding</keyword>
<comment type="caution">
    <text evidence="8">The sequence shown here is derived from an EMBL/GenBank/DDBJ whole genome shotgun (WGS) entry which is preliminary data.</text>
</comment>
<dbReference type="InterPro" id="IPR049940">
    <property type="entry name" value="GluQ/Sye"/>
</dbReference>
<dbReference type="GO" id="GO:0004818">
    <property type="term" value="F:glutamate-tRNA ligase activity"/>
    <property type="evidence" value="ECO:0007669"/>
    <property type="project" value="UniProtKB-EC"/>
</dbReference>
<dbReference type="Pfam" id="PF19269">
    <property type="entry name" value="Anticodon_2"/>
    <property type="match status" value="1"/>
</dbReference>
<evidence type="ECO:0000256" key="4">
    <source>
        <dbReference type="ARBA" id="ARBA00022840"/>
    </source>
</evidence>
<keyword evidence="5" id="KW-0648">Protein biosynthesis</keyword>
<evidence type="ECO:0000259" key="7">
    <source>
        <dbReference type="Pfam" id="PF19269"/>
    </source>
</evidence>
<evidence type="ECO:0000256" key="5">
    <source>
        <dbReference type="ARBA" id="ARBA00022917"/>
    </source>
</evidence>
<keyword evidence="2 8" id="KW-0436">Ligase</keyword>
<dbReference type="InterPro" id="IPR045462">
    <property type="entry name" value="aa-tRNA-synth_I_cd-bd"/>
</dbReference>
<keyword evidence="6" id="KW-0030">Aminoacyl-tRNA synthetase</keyword>
<reference evidence="8" key="1">
    <citation type="submission" date="2019-08" db="EMBL/GenBank/DDBJ databases">
        <authorList>
            <person name="Kucharzyk K."/>
            <person name="Murdoch R.W."/>
            <person name="Higgins S."/>
            <person name="Loffler F."/>
        </authorList>
    </citation>
    <scope>NUCLEOTIDE SEQUENCE</scope>
</reference>
<dbReference type="PANTHER" id="PTHR43311:SF2">
    <property type="entry name" value="GLUTAMATE--TRNA LIGASE, MITOCHONDRIAL-RELATED"/>
    <property type="match status" value="1"/>
</dbReference>
<dbReference type="Gene3D" id="1.10.10.350">
    <property type="match status" value="1"/>
</dbReference>
<dbReference type="EMBL" id="VSSQ01031582">
    <property type="protein sequence ID" value="MPM82521.1"/>
    <property type="molecule type" value="Genomic_DNA"/>
</dbReference>
<protein>
    <submittedName>
        <fullName evidence="8">Glutamate--tRNA ligase</fullName>
        <ecNumber evidence="8">6.1.1.17</ecNumber>
    </submittedName>
</protein>
<dbReference type="AlphaFoldDB" id="A0A645D072"/>
<dbReference type="GO" id="GO:0005524">
    <property type="term" value="F:ATP binding"/>
    <property type="evidence" value="ECO:0007669"/>
    <property type="project" value="UniProtKB-KW"/>
</dbReference>
<feature type="domain" description="Aminoacyl-tRNA synthetase class I anticodon-binding" evidence="7">
    <location>
        <begin position="2"/>
        <end position="73"/>
    </location>
</feature>
<dbReference type="EC" id="6.1.1.17" evidence="8"/>
<gene>
    <name evidence="8" type="primary">gltX_37</name>
    <name evidence="8" type="ORF">SDC9_129582</name>
</gene>
<accession>A0A645D072</accession>
<dbReference type="PANTHER" id="PTHR43311">
    <property type="entry name" value="GLUTAMATE--TRNA LIGASE"/>
    <property type="match status" value="1"/>
</dbReference>
<evidence type="ECO:0000256" key="3">
    <source>
        <dbReference type="ARBA" id="ARBA00022741"/>
    </source>
</evidence>
<dbReference type="InterPro" id="IPR020751">
    <property type="entry name" value="aa-tRNA-synth_I_codon-bd_sub2"/>
</dbReference>
<evidence type="ECO:0000256" key="2">
    <source>
        <dbReference type="ARBA" id="ARBA00022598"/>
    </source>
</evidence>
<dbReference type="GO" id="GO:0005829">
    <property type="term" value="C:cytosol"/>
    <property type="evidence" value="ECO:0007669"/>
    <property type="project" value="TreeGrafter"/>
</dbReference>
<proteinExistence type="inferred from homology"/>
<dbReference type="GO" id="GO:0006424">
    <property type="term" value="P:glutamyl-tRNA aminoacylation"/>
    <property type="evidence" value="ECO:0007669"/>
    <property type="project" value="TreeGrafter"/>
</dbReference>
<evidence type="ECO:0000256" key="6">
    <source>
        <dbReference type="ARBA" id="ARBA00023146"/>
    </source>
</evidence>